<accession>A0A7K3WWH7</accession>
<dbReference type="AlphaFoldDB" id="A0A7K3WWH7"/>
<dbReference type="EMBL" id="JAAGVY010000037">
    <property type="protein sequence ID" value="NEN24965.1"/>
    <property type="molecule type" value="Genomic_DNA"/>
</dbReference>
<dbReference type="PANTHER" id="PTHR32481:SF7">
    <property type="entry name" value="AMINOPEPTIDASE YHFE-RELATED"/>
    <property type="match status" value="1"/>
</dbReference>
<feature type="active site" description="Proton acceptor" evidence="4">
    <location>
        <position position="185"/>
    </location>
</feature>
<feature type="binding site" evidence="5">
    <location>
        <position position="186"/>
    </location>
    <ligand>
        <name>Zn(2+)</name>
        <dbReference type="ChEBI" id="CHEBI:29105"/>
        <label>2</label>
    </ligand>
</feature>
<dbReference type="SUPFAM" id="SSF53187">
    <property type="entry name" value="Zn-dependent exopeptidases"/>
    <property type="match status" value="1"/>
</dbReference>
<dbReference type="InterPro" id="IPR008007">
    <property type="entry name" value="Peptidase_M42"/>
</dbReference>
<sequence length="315" mass="35456">MDFELLKTITAIPSTAGDEGKMRDYLVDYFAKNKKKFKSVPKVYSGNEFQDMVIVVFGKPRVAVFAHTDTVAFTVAYNKELMKIGNPKAKTGANLVGEDSKGEIKCTLHIPKSDKKKKGKDASEKFEYKFKRAIDPGTSLTYAPDFKETKNFVKSAYMDNRLGVWNAIQQAHTMENGALVFSTYEEHGGGGAQVAGKFLQDKYKVRQALISDVTLLSDYIKHKEGVAISMRDRGIPRQSYVRKVIALAKEHNIKFQLEVEKAGGSDGNSLQDSSYSWDWCFIGPPEDNYHQPGEKVFKDDIAEMVKLYEVLMEKL</sequence>
<dbReference type="RefSeq" id="WP_163286357.1">
    <property type="nucleotide sequence ID" value="NZ_JAAGVY010000037.1"/>
</dbReference>
<dbReference type="Pfam" id="PF05343">
    <property type="entry name" value="Peptidase_M42"/>
    <property type="match status" value="1"/>
</dbReference>
<protein>
    <submittedName>
        <fullName evidence="6">Aminopeptidase</fullName>
    </submittedName>
</protein>
<dbReference type="InterPro" id="IPR051464">
    <property type="entry name" value="Peptidase_M42_aminopept"/>
</dbReference>
<keyword evidence="1 5" id="KW-0479">Metal-binding</keyword>
<feature type="binding site" evidence="5">
    <location>
        <position position="159"/>
    </location>
    <ligand>
        <name>Zn(2+)</name>
        <dbReference type="ChEBI" id="CHEBI:29105"/>
        <label>1</label>
    </ligand>
</feature>
<feature type="binding site" evidence="5">
    <location>
        <position position="67"/>
    </location>
    <ligand>
        <name>Zn(2+)</name>
        <dbReference type="ChEBI" id="CHEBI:29105"/>
        <label>1</label>
    </ligand>
</feature>
<evidence type="ECO:0000256" key="1">
    <source>
        <dbReference type="ARBA" id="ARBA00022723"/>
    </source>
</evidence>
<organism evidence="6 7">
    <name type="scientific">Cryomorpha ignava</name>
    <dbReference type="NCBI Taxonomy" id="101383"/>
    <lineage>
        <taxon>Bacteria</taxon>
        <taxon>Pseudomonadati</taxon>
        <taxon>Bacteroidota</taxon>
        <taxon>Flavobacteriia</taxon>
        <taxon>Flavobacteriales</taxon>
        <taxon>Cryomorphaceae</taxon>
        <taxon>Cryomorpha</taxon>
    </lineage>
</organism>
<name>A0A7K3WWH7_9FLAO</name>
<feature type="binding site" evidence="5">
    <location>
        <position position="290"/>
    </location>
    <ligand>
        <name>Zn(2+)</name>
        <dbReference type="ChEBI" id="CHEBI:29105"/>
        <label>2</label>
    </ligand>
</feature>
<feature type="binding site" evidence="5">
    <location>
        <position position="159"/>
    </location>
    <ligand>
        <name>Zn(2+)</name>
        <dbReference type="ChEBI" id="CHEBI:29105"/>
        <label>2</label>
    </ligand>
</feature>
<keyword evidence="2" id="KW-0378">Hydrolase</keyword>
<dbReference type="GO" id="GO:0046872">
    <property type="term" value="F:metal ion binding"/>
    <property type="evidence" value="ECO:0007669"/>
    <property type="project" value="UniProtKB-UniRule"/>
</dbReference>
<evidence type="ECO:0000256" key="5">
    <source>
        <dbReference type="PIRSR" id="PIRSR001123-2"/>
    </source>
</evidence>
<comment type="similarity">
    <text evidence="3">Belongs to the peptidase M42 family.</text>
</comment>
<reference evidence="6 7" key="1">
    <citation type="submission" date="2020-02" db="EMBL/GenBank/DDBJ databases">
        <title>Out from the shadows clarifying the taxonomy of the family Cryomorphaceae and related taxa by utilizing the GTDB taxonomic framework.</title>
        <authorList>
            <person name="Bowman J.P."/>
        </authorList>
    </citation>
    <scope>NUCLEOTIDE SEQUENCE [LARGE SCALE GENOMIC DNA]</scope>
    <source>
        <strain evidence="6 7">QSSC 1-22</strain>
    </source>
</reference>
<dbReference type="Proteomes" id="UP000486602">
    <property type="component" value="Unassembled WGS sequence"/>
</dbReference>
<evidence type="ECO:0000256" key="2">
    <source>
        <dbReference type="ARBA" id="ARBA00022801"/>
    </source>
</evidence>
<proteinExistence type="inferred from homology"/>
<gene>
    <name evidence="6" type="ORF">G3O08_15805</name>
</gene>
<keyword evidence="6" id="KW-0031">Aminopeptidase</keyword>
<dbReference type="PIRSF" id="PIRSF001123">
    <property type="entry name" value="PepA_GA"/>
    <property type="match status" value="1"/>
</dbReference>
<dbReference type="GO" id="GO:0004177">
    <property type="term" value="F:aminopeptidase activity"/>
    <property type="evidence" value="ECO:0007669"/>
    <property type="project" value="UniProtKB-UniRule"/>
</dbReference>
<evidence type="ECO:0000313" key="7">
    <source>
        <dbReference type="Proteomes" id="UP000486602"/>
    </source>
</evidence>
<comment type="cofactor">
    <cofactor evidence="5">
        <name>a divalent metal cation</name>
        <dbReference type="ChEBI" id="CHEBI:60240"/>
    </cofactor>
    <text evidence="5">Binds 2 divalent metal cations per subunit.</text>
</comment>
<dbReference type="PANTHER" id="PTHR32481">
    <property type="entry name" value="AMINOPEPTIDASE"/>
    <property type="match status" value="1"/>
</dbReference>
<evidence type="ECO:0000256" key="3">
    <source>
        <dbReference type="PIRNR" id="PIRNR001123"/>
    </source>
</evidence>
<keyword evidence="6" id="KW-0645">Protease</keyword>
<evidence type="ECO:0000256" key="4">
    <source>
        <dbReference type="PIRSR" id="PIRSR001123-1"/>
    </source>
</evidence>
<keyword evidence="7" id="KW-1185">Reference proteome</keyword>
<dbReference type="Gene3D" id="3.40.630.10">
    <property type="entry name" value="Zn peptidases"/>
    <property type="match status" value="2"/>
</dbReference>
<feature type="binding site" evidence="5">
    <location>
        <position position="212"/>
    </location>
    <ligand>
        <name>Zn(2+)</name>
        <dbReference type="ChEBI" id="CHEBI:29105"/>
        <label>1</label>
    </ligand>
</feature>
<comment type="caution">
    <text evidence="6">The sequence shown here is derived from an EMBL/GenBank/DDBJ whole genome shotgun (WGS) entry which is preliminary data.</text>
</comment>
<evidence type="ECO:0000313" key="6">
    <source>
        <dbReference type="EMBL" id="NEN24965.1"/>
    </source>
</evidence>